<dbReference type="RefSeq" id="XP_033575263.1">
    <property type="nucleotide sequence ID" value="XM_033728178.1"/>
</dbReference>
<feature type="compositionally biased region" description="Low complexity" evidence="2">
    <location>
        <begin position="74"/>
        <end position="85"/>
    </location>
</feature>
<reference evidence="6" key="3">
    <citation type="submission" date="2025-04" db="UniProtKB">
        <authorList>
            <consortium name="RefSeq"/>
        </authorList>
    </citation>
    <scope>IDENTIFICATION</scope>
    <source>
        <strain evidence="6">CBS 304.34</strain>
    </source>
</reference>
<organism evidence="4">
    <name type="scientific">Mytilinidion resinicola</name>
    <dbReference type="NCBI Taxonomy" id="574789"/>
    <lineage>
        <taxon>Eukaryota</taxon>
        <taxon>Fungi</taxon>
        <taxon>Dikarya</taxon>
        <taxon>Ascomycota</taxon>
        <taxon>Pezizomycotina</taxon>
        <taxon>Dothideomycetes</taxon>
        <taxon>Pleosporomycetidae</taxon>
        <taxon>Mytilinidiales</taxon>
        <taxon>Mytilinidiaceae</taxon>
        <taxon>Mytilinidion</taxon>
    </lineage>
</organism>
<dbReference type="Pfam" id="PF00172">
    <property type="entry name" value="Zn_clus"/>
    <property type="match status" value="1"/>
</dbReference>
<feature type="compositionally biased region" description="Polar residues" evidence="2">
    <location>
        <begin position="56"/>
        <end position="71"/>
    </location>
</feature>
<keyword evidence="1" id="KW-0539">Nucleus</keyword>
<feature type="region of interest" description="Disordered" evidence="2">
    <location>
        <begin position="38"/>
        <end position="85"/>
    </location>
</feature>
<dbReference type="CDD" id="cd00067">
    <property type="entry name" value="GAL4"/>
    <property type="match status" value="1"/>
</dbReference>
<keyword evidence="5" id="KW-1185">Reference proteome</keyword>
<dbReference type="InterPro" id="IPR052973">
    <property type="entry name" value="Fungal_sec-metab_reg_TF"/>
</dbReference>
<proteinExistence type="predicted"/>
<evidence type="ECO:0000313" key="5">
    <source>
        <dbReference type="Proteomes" id="UP000504636"/>
    </source>
</evidence>
<dbReference type="EMBL" id="MU003703">
    <property type="protein sequence ID" value="KAF2808299.1"/>
    <property type="molecule type" value="Genomic_DNA"/>
</dbReference>
<dbReference type="InterPro" id="IPR001138">
    <property type="entry name" value="Zn2Cys6_DnaBD"/>
</dbReference>
<evidence type="ECO:0000259" key="3">
    <source>
        <dbReference type="Pfam" id="PF00172"/>
    </source>
</evidence>
<dbReference type="PANTHER" id="PTHR35392:SF3">
    <property type="entry name" value="ZN(2)-C6 FUNGAL-TYPE DOMAIN-CONTAINING PROTEIN"/>
    <property type="match status" value="1"/>
</dbReference>
<evidence type="ECO:0000256" key="2">
    <source>
        <dbReference type="SAM" id="MobiDB-lite"/>
    </source>
</evidence>
<dbReference type="AlphaFoldDB" id="A0A6A6YIA2"/>
<name>A0A6A6YIA2_9PEZI</name>
<feature type="domain" description="Zn(2)-C6 fungal-type" evidence="3">
    <location>
        <begin position="185"/>
        <end position="207"/>
    </location>
</feature>
<reference evidence="4 6" key="1">
    <citation type="journal article" date="2020" name="Stud. Mycol.">
        <title>101 Dothideomycetes genomes: a test case for predicting lifestyles and emergence of pathogens.</title>
        <authorList>
            <person name="Haridas S."/>
            <person name="Albert R."/>
            <person name="Binder M."/>
            <person name="Bloem J."/>
            <person name="Labutti K."/>
            <person name="Salamov A."/>
            <person name="Andreopoulos B."/>
            <person name="Baker S."/>
            <person name="Barry K."/>
            <person name="Bills G."/>
            <person name="Bluhm B."/>
            <person name="Cannon C."/>
            <person name="Castanera R."/>
            <person name="Culley D."/>
            <person name="Daum C."/>
            <person name="Ezra D."/>
            <person name="Gonzalez J."/>
            <person name="Henrissat B."/>
            <person name="Kuo A."/>
            <person name="Liang C."/>
            <person name="Lipzen A."/>
            <person name="Lutzoni F."/>
            <person name="Magnuson J."/>
            <person name="Mondo S."/>
            <person name="Nolan M."/>
            <person name="Ohm R."/>
            <person name="Pangilinan J."/>
            <person name="Park H.-J."/>
            <person name="Ramirez L."/>
            <person name="Alfaro M."/>
            <person name="Sun H."/>
            <person name="Tritt A."/>
            <person name="Yoshinaga Y."/>
            <person name="Zwiers L.-H."/>
            <person name="Turgeon B."/>
            <person name="Goodwin S."/>
            <person name="Spatafora J."/>
            <person name="Crous P."/>
            <person name="Grigoriev I."/>
        </authorList>
    </citation>
    <scope>NUCLEOTIDE SEQUENCE</scope>
    <source>
        <strain evidence="4 6">CBS 304.34</strain>
    </source>
</reference>
<gene>
    <name evidence="4 6" type="ORF">BDZ99DRAFT_572182</name>
</gene>
<dbReference type="InterPro" id="IPR036864">
    <property type="entry name" value="Zn2-C6_fun-type_DNA-bd_sf"/>
</dbReference>
<dbReference type="OrthoDB" id="3937761at2759"/>
<dbReference type="GeneID" id="54469071"/>
<sequence>MEEFDMALVEADAYPEAFQTAPLDYDFDLSEFFDFENAALDPDSPQPSLSCPRLTDATTPATLRSKGSSETLKAPNGPAANLPPNHVLNIAEGDRKTAIVSPPLNRWPIEHVRVRTRNYSTDAFLSLPTPSDSMQPPPNKKRSLEEHIPGVICFDSSVVSNSTKKRKQKNSEQRDDARRVRAQGACLWCHVQKLRCSEGRPCEQCQSVFNRAYGSKTLQWTACVSSNLPDINIFALGISLHDDRNDVTANGGEPRKKLDVNVASSLYQLVVDPVYSFAMIDIDALYAEVSQYNYGHRAPEVHPFILSERNPLHLLVQLNVILLGSPVIGHKLIGYIRYLQKLRAICRILAFEVLGKAFNRTTLAASTPIRQLALVVQAALLLDQVAEMSGEVPAAVVCLAQDKIYSEMHQHLTQYISHYIQKLVAGAFGKNCELAARLQKTKHGDYLGEAFWHMLSDLIPSVPYLRRPPKLRGYGDMSWNTEDNGVHLEDLYDKMFSYSPIACN</sequence>
<reference evidence="6" key="2">
    <citation type="submission" date="2020-04" db="EMBL/GenBank/DDBJ databases">
        <authorList>
            <consortium name="NCBI Genome Project"/>
        </authorList>
    </citation>
    <scope>NUCLEOTIDE SEQUENCE</scope>
    <source>
        <strain evidence="6">CBS 304.34</strain>
    </source>
</reference>
<dbReference type="Gene3D" id="4.10.240.10">
    <property type="entry name" value="Zn(2)-C6 fungal-type DNA-binding domain"/>
    <property type="match status" value="1"/>
</dbReference>
<evidence type="ECO:0000256" key="1">
    <source>
        <dbReference type="ARBA" id="ARBA00023242"/>
    </source>
</evidence>
<dbReference type="GO" id="GO:0000981">
    <property type="term" value="F:DNA-binding transcription factor activity, RNA polymerase II-specific"/>
    <property type="evidence" value="ECO:0007669"/>
    <property type="project" value="InterPro"/>
</dbReference>
<accession>A0A6A6YIA2</accession>
<evidence type="ECO:0000313" key="6">
    <source>
        <dbReference type="RefSeq" id="XP_033575263.1"/>
    </source>
</evidence>
<feature type="region of interest" description="Disordered" evidence="2">
    <location>
        <begin position="123"/>
        <end position="142"/>
    </location>
</feature>
<dbReference type="SUPFAM" id="SSF57701">
    <property type="entry name" value="Zn2/Cys6 DNA-binding domain"/>
    <property type="match status" value="1"/>
</dbReference>
<protein>
    <recommendedName>
        <fullName evidence="3">Zn(2)-C6 fungal-type domain-containing protein</fullName>
    </recommendedName>
</protein>
<dbReference type="GO" id="GO:0008270">
    <property type="term" value="F:zinc ion binding"/>
    <property type="evidence" value="ECO:0007669"/>
    <property type="project" value="InterPro"/>
</dbReference>
<dbReference type="Proteomes" id="UP000504636">
    <property type="component" value="Unplaced"/>
</dbReference>
<feature type="compositionally biased region" description="Polar residues" evidence="2">
    <location>
        <begin position="123"/>
        <end position="134"/>
    </location>
</feature>
<dbReference type="PANTHER" id="PTHR35392">
    <property type="entry name" value="ZN(II)2CYS6 TRANSCRIPTION FACTOR (EUROFUNG)-RELATED-RELATED"/>
    <property type="match status" value="1"/>
</dbReference>
<evidence type="ECO:0000313" key="4">
    <source>
        <dbReference type="EMBL" id="KAF2808299.1"/>
    </source>
</evidence>